<feature type="domain" description="Myb/SANT-like" evidence="2">
    <location>
        <begin position="39"/>
        <end position="135"/>
    </location>
</feature>
<sequence>MVEMSQFGTFVDEKAVSFPLLRSNDCRVRGNKSDKTRRSWSTREEEVLLAALKELVVQGWKSDNGFRAGYLYKLEEAMKKEFPSTDLKGMPHINSKTTMWKKNYHSLSAMLNRSGVGFNLKGAHMIDCNDEQWEQIVKCDANAKLMRFKSWPHLDAWREIFGKDRATGENAEDVMDAVNELHQNQDAFQPFPEGEYYVPTHEEPFTEDVAEDSVSQNQRDEPSPRTQGKKRKSNDGFSSMVELLAEINRTTDKRLETIASRIGYDFDQSKAQKEVFDRLSNIEGLSINEKFDICEILAKEVDKMDIFMGLPDEAKTQYVMRLLALKYGTL</sequence>
<dbReference type="EMBL" id="SDAM02004199">
    <property type="protein sequence ID" value="KAH6820297.1"/>
    <property type="molecule type" value="Genomic_DNA"/>
</dbReference>
<dbReference type="PANTHER" id="PTHR46250">
    <property type="entry name" value="MYB/SANT-LIKE DNA-BINDING DOMAIN PROTEIN-RELATED"/>
    <property type="match status" value="1"/>
</dbReference>
<name>A0AAD4IS21_PERFH</name>
<keyword evidence="4" id="KW-1185">Reference proteome</keyword>
<gene>
    <name evidence="3" type="ORF">C2S53_014035</name>
</gene>
<evidence type="ECO:0000313" key="4">
    <source>
        <dbReference type="Proteomes" id="UP001190926"/>
    </source>
</evidence>
<feature type="region of interest" description="Disordered" evidence="1">
    <location>
        <begin position="208"/>
        <end position="234"/>
    </location>
</feature>
<dbReference type="InterPro" id="IPR024752">
    <property type="entry name" value="Myb/SANT-like_dom"/>
</dbReference>
<evidence type="ECO:0000256" key="1">
    <source>
        <dbReference type="SAM" id="MobiDB-lite"/>
    </source>
</evidence>
<evidence type="ECO:0000259" key="2">
    <source>
        <dbReference type="Pfam" id="PF12776"/>
    </source>
</evidence>
<protein>
    <recommendedName>
        <fullName evidence="2">Myb/SANT-like domain-containing protein</fullName>
    </recommendedName>
</protein>
<proteinExistence type="predicted"/>
<organism evidence="3 4">
    <name type="scientific">Perilla frutescens var. hirtella</name>
    <name type="common">Perilla citriodora</name>
    <name type="synonym">Perilla setoyensis</name>
    <dbReference type="NCBI Taxonomy" id="608512"/>
    <lineage>
        <taxon>Eukaryota</taxon>
        <taxon>Viridiplantae</taxon>
        <taxon>Streptophyta</taxon>
        <taxon>Embryophyta</taxon>
        <taxon>Tracheophyta</taxon>
        <taxon>Spermatophyta</taxon>
        <taxon>Magnoliopsida</taxon>
        <taxon>eudicotyledons</taxon>
        <taxon>Gunneridae</taxon>
        <taxon>Pentapetalae</taxon>
        <taxon>asterids</taxon>
        <taxon>lamiids</taxon>
        <taxon>Lamiales</taxon>
        <taxon>Lamiaceae</taxon>
        <taxon>Nepetoideae</taxon>
        <taxon>Elsholtzieae</taxon>
        <taxon>Perilla</taxon>
    </lineage>
</organism>
<comment type="caution">
    <text evidence="3">The sequence shown here is derived from an EMBL/GenBank/DDBJ whole genome shotgun (WGS) entry which is preliminary data.</text>
</comment>
<accession>A0AAD4IS21</accession>
<dbReference type="Pfam" id="PF12776">
    <property type="entry name" value="Myb_DNA-bind_3"/>
    <property type="match status" value="1"/>
</dbReference>
<dbReference type="Proteomes" id="UP001190926">
    <property type="component" value="Unassembled WGS sequence"/>
</dbReference>
<dbReference type="PANTHER" id="PTHR46250:SF15">
    <property type="entry name" value="OS01G0523800 PROTEIN"/>
    <property type="match status" value="1"/>
</dbReference>
<dbReference type="AlphaFoldDB" id="A0AAD4IS21"/>
<reference evidence="3 4" key="1">
    <citation type="journal article" date="2021" name="Nat. Commun.">
        <title>Incipient diploidization of the medicinal plant Perilla within 10,000 years.</title>
        <authorList>
            <person name="Zhang Y."/>
            <person name="Shen Q."/>
            <person name="Leng L."/>
            <person name="Zhang D."/>
            <person name="Chen S."/>
            <person name="Shi Y."/>
            <person name="Ning Z."/>
            <person name="Chen S."/>
        </authorList>
    </citation>
    <scope>NUCLEOTIDE SEQUENCE [LARGE SCALE GENOMIC DNA]</scope>
    <source>
        <strain evidence="4">cv. PC099</strain>
    </source>
</reference>
<evidence type="ECO:0000313" key="3">
    <source>
        <dbReference type="EMBL" id="KAH6820297.1"/>
    </source>
</evidence>